<reference evidence="2" key="1">
    <citation type="journal article" date="2019" name="Int. J. Syst. Evol. Microbiol.">
        <title>The Global Catalogue of Microorganisms (GCM) 10K type strain sequencing project: providing services to taxonomists for standard genome sequencing and annotation.</title>
        <authorList>
            <consortium name="The Broad Institute Genomics Platform"/>
            <consortium name="The Broad Institute Genome Sequencing Center for Infectious Disease"/>
            <person name="Wu L."/>
            <person name="Ma J."/>
        </authorList>
    </citation>
    <scope>NUCLEOTIDE SEQUENCE [LARGE SCALE GENOMIC DNA]</scope>
    <source>
        <strain evidence="2">DFY28</strain>
    </source>
</reference>
<accession>A0ABW4MXV6</accession>
<proteinExistence type="predicted"/>
<keyword evidence="2" id="KW-1185">Reference proteome</keyword>
<dbReference type="EMBL" id="JBHUEY010000001">
    <property type="protein sequence ID" value="MFD1782437.1"/>
    <property type="molecule type" value="Genomic_DNA"/>
</dbReference>
<sequence>MTSSDAHLDMRRRTFERIAARLRSFGDDDLSAALAPDKASWRYSVHGSQSAVIEVEGAKVFVKQISLTDLERRPENEGSTANLFGLPLFYQYGVGSAGFGAWRELQAYLKAGEWALSGECPHFPLVYHWRVLPRRPPPLSAEQLAWLERAPDYWESDAVRARLEAISGATSSIVLFLEHVPQMLDTWLSDSLAGEPPAPGLEAAILRVHEQLDETAAFMNGRGMLHFDLHAFNVLTDGDQVYAADFGLALCEDFDLSPAERGFFEAHRLYDRGYVAWGLVECLAPKGEPRVRAPALDALVARCKPVADILRSFFGRLSGEAKTTPYPAAELEAALAQIRVQ</sequence>
<gene>
    <name evidence="1" type="ORF">ACFSC0_03440</name>
</gene>
<organism evidence="1 2">
    <name type="scientific">Phenylobacterium terrae</name>
    <dbReference type="NCBI Taxonomy" id="2665495"/>
    <lineage>
        <taxon>Bacteria</taxon>
        <taxon>Pseudomonadati</taxon>
        <taxon>Pseudomonadota</taxon>
        <taxon>Alphaproteobacteria</taxon>
        <taxon>Caulobacterales</taxon>
        <taxon>Caulobacteraceae</taxon>
        <taxon>Phenylobacterium</taxon>
    </lineage>
</organism>
<evidence type="ECO:0008006" key="3">
    <source>
        <dbReference type="Google" id="ProtNLM"/>
    </source>
</evidence>
<protein>
    <recommendedName>
        <fullName evidence="3">Protein kinase domain-containing protein</fullName>
    </recommendedName>
</protein>
<dbReference type="InterPro" id="IPR011009">
    <property type="entry name" value="Kinase-like_dom_sf"/>
</dbReference>
<evidence type="ECO:0000313" key="2">
    <source>
        <dbReference type="Proteomes" id="UP001597237"/>
    </source>
</evidence>
<comment type="caution">
    <text evidence="1">The sequence shown here is derived from an EMBL/GenBank/DDBJ whole genome shotgun (WGS) entry which is preliminary data.</text>
</comment>
<evidence type="ECO:0000313" key="1">
    <source>
        <dbReference type="EMBL" id="MFD1782437.1"/>
    </source>
</evidence>
<dbReference type="SUPFAM" id="SSF56112">
    <property type="entry name" value="Protein kinase-like (PK-like)"/>
    <property type="match status" value="1"/>
</dbReference>
<name>A0ABW4MXV6_9CAUL</name>
<dbReference type="Proteomes" id="UP001597237">
    <property type="component" value="Unassembled WGS sequence"/>
</dbReference>
<dbReference type="RefSeq" id="WP_377280508.1">
    <property type="nucleotide sequence ID" value="NZ_JBHRSI010000001.1"/>
</dbReference>